<accession>A0ABQ5BNY1</accession>
<dbReference type="EMBL" id="BQNB010013461">
    <property type="protein sequence ID" value="GJT16268.1"/>
    <property type="molecule type" value="Genomic_DNA"/>
</dbReference>
<evidence type="ECO:0000313" key="2">
    <source>
        <dbReference type="Proteomes" id="UP001151760"/>
    </source>
</evidence>
<reference evidence="1" key="1">
    <citation type="journal article" date="2022" name="Int. J. Mol. Sci.">
        <title>Draft Genome of Tanacetum Coccineum: Genomic Comparison of Closely Related Tanacetum-Family Plants.</title>
        <authorList>
            <person name="Yamashiro T."/>
            <person name="Shiraishi A."/>
            <person name="Nakayama K."/>
            <person name="Satake H."/>
        </authorList>
    </citation>
    <scope>NUCLEOTIDE SEQUENCE</scope>
</reference>
<dbReference type="Proteomes" id="UP001151760">
    <property type="component" value="Unassembled WGS sequence"/>
</dbReference>
<reference evidence="1" key="2">
    <citation type="submission" date="2022-01" db="EMBL/GenBank/DDBJ databases">
        <authorList>
            <person name="Yamashiro T."/>
            <person name="Shiraishi A."/>
            <person name="Satake H."/>
            <person name="Nakayama K."/>
        </authorList>
    </citation>
    <scope>NUCLEOTIDE SEQUENCE</scope>
</reference>
<name>A0ABQ5BNY1_9ASTR</name>
<proteinExistence type="predicted"/>
<organism evidence="1 2">
    <name type="scientific">Tanacetum coccineum</name>
    <dbReference type="NCBI Taxonomy" id="301880"/>
    <lineage>
        <taxon>Eukaryota</taxon>
        <taxon>Viridiplantae</taxon>
        <taxon>Streptophyta</taxon>
        <taxon>Embryophyta</taxon>
        <taxon>Tracheophyta</taxon>
        <taxon>Spermatophyta</taxon>
        <taxon>Magnoliopsida</taxon>
        <taxon>eudicotyledons</taxon>
        <taxon>Gunneridae</taxon>
        <taxon>Pentapetalae</taxon>
        <taxon>asterids</taxon>
        <taxon>campanulids</taxon>
        <taxon>Asterales</taxon>
        <taxon>Asteraceae</taxon>
        <taxon>Asteroideae</taxon>
        <taxon>Anthemideae</taxon>
        <taxon>Anthemidinae</taxon>
        <taxon>Tanacetum</taxon>
    </lineage>
</organism>
<sequence length="141" mass="15780">MSRDHLLSGKREGCSNVFTTFSVARISLGLLDKLESSPWLDPQYEKNMSSPSTFVGGWKVCGEKLYQVSCSQPMSNPEIRWSLCKPKICKVSSVYLVMKALVLLPFLCLKLCTARSPYEKAFLACLEEDNLQSTEQTGSRS</sequence>
<gene>
    <name evidence="1" type="ORF">Tco_0874974</name>
</gene>
<keyword evidence="2" id="KW-1185">Reference proteome</keyword>
<comment type="caution">
    <text evidence="1">The sequence shown here is derived from an EMBL/GenBank/DDBJ whole genome shotgun (WGS) entry which is preliminary data.</text>
</comment>
<evidence type="ECO:0000313" key="1">
    <source>
        <dbReference type="EMBL" id="GJT16268.1"/>
    </source>
</evidence>
<protein>
    <submittedName>
        <fullName evidence="1">Uncharacterized protein</fullName>
    </submittedName>
</protein>